<reference evidence="9 10" key="1">
    <citation type="journal article" date="2015" name="ISME J.">
        <title>Elemental sulfur and acetate can support life of a novel strictly anaerobic haloarchaeon.</title>
        <authorList>
            <person name="Sorokin D.Y."/>
            <person name="Kublanov I.V."/>
            <person name="Gavrilov S.N."/>
            <person name="Rojo D."/>
            <person name="Roman P."/>
            <person name="Golyshin P.N."/>
            <person name="Slepak V.Z."/>
            <person name="Smedile F."/>
            <person name="Ferrer M."/>
            <person name="Messina E."/>
            <person name="La Cono V."/>
            <person name="Yakimov M.M."/>
        </authorList>
    </citation>
    <scope>NUCLEOTIDE SEQUENCE [LARGE SCALE GENOMIC DNA]</scope>
    <source>
        <strain evidence="9 10">HSR2</strain>
    </source>
</reference>
<dbReference type="OrthoDB" id="253428at2157"/>
<dbReference type="RefSeq" id="WP_050049306.1">
    <property type="nucleotide sequence ID" value="NZ_CP008874.1"/>
</dbReference>
<evidence type="ECO:0000256" key="1">
    <source>
        <dbReference type="ARBA" id="ARBA00004651"/>
    </source>
</evidence>
<evidence type="ECO:0000256" key="7">
    <source>
        <dbReference type="ARBA" id="ARBA00035585"/>
    </source>
</evidence>
<keyword evidence="8" id="KW-0813">Transport</keyword>
<protein>
    <recommendedName>
        <fullName evidence="8">Fluoride-specific ion channel FluC</fullName>
    </recommendedName>
</protein>
<dbReference type="HAMAP" id="MF_00454">
    <property type="entry name" value="FluC"/>
    <property type="match status" value="1"/>
</dbReference>
<comment type="subcellular location">
    <subcellularLocation>
        <location evidence="1 8">Cell membrane</location>
        <topology evidence="1 8">Multi-pass membrane protein</topology>
    </subcellularLocation>
</comment>
<dbReference type="GO" id="GO:0062054">
    <property type="term" value="F:fluoride channel activity"/>
    <property type="evidence" value="ECO:0007669"/>
    <property type="project" value="UniProtKB-UniRule"/>
</dbReference>
<dbReference type="GO" id="GO:0140114">
    <property type="term" value="P:cellular detoxification of fluoride"/>
    <property type="evidence" value="ECO:0007669"/>
    <property type="project" value="UniProtKB-UniRule"/>
</dbReference>
<evidence type="ECO:0000313" key="10">
    <source>
        <dbReference type="Proteomes" id="UP000069906"/>
    </source>
</evidence>
<dbReference type="InterPro" id="IPR003691">
    <property type="entry name" value="FluC"/>
</dbReference>
<dbReference type="Proteomes" id="UP000069906">
    <property type="component" value="Chromosome"/>
</dbReference>
<feature type="transmembrane region" description="Helical" evidence="8">
    <location>
        <begin position="36"/>
        <end position="58"/>
    </location>
</feature>
<keyword evidence="3 8" id="KW-0812">Transmembrane</keyword>
<proteinExistence type="inferred from homology"/>
<comment type="function">
    <text evidence="8">Fluoride-specific ion channel. Important for reducing fluoride concentration in the cell, thus reducing its toxicity.</text>
</comment>
<dbReference type="Pfam" id="PF02537">
    <property type="entry name" value="CRCB"/>
    <property type="match status" value="1"/>
</dbReference>
<organism evidence="9 10">
    <name type="scientific">Halanaeroarchaeum sulfurireducens</name>
    <dbReference type="NCBI Taxonomy" id="1604004"/>
    <lineage>
        <taxon>Archaea</taxon>
        <taxon>Methanobacteriati</taxon>
        <taxon>Methanobacteriota</taxon>
        <taxon>Stenosarchaea group</taxon>
        <taxon>Halobacteria</taxon>
        <taxon>Halobacteriales</taxon>
        <taxon>Halobacteriaceae</taxon>
        <taxon>Halanaeroarchaeum</taxon>
    </lineage>
</organism>
<dbReference type="HOGENOM" id="CLU_114342_1_4_2"/>
<sequence length="130" mass="13345">MPEGASQAVRTIESLVLVAIGGFAGANLRFAAGNVVAGPAGTLLVNVVGSFALGFLLYEARYSAVVSQRTHVVVATGFLSSFTTYSTFALEAIELGVTGGAYVGASYALGFAAVLVGRRLALLVDRGWSR</sequence>
<dbReference type="GO" id="GO:0005886">
    <property type="term" value="C:plasma membrane"/>
    <property type="evidence" value="ECO:0007669"/>
    <property type="project" value="UniProtKB-SubCell"/>
</dbReference>
<evidence type="ECO:0000256" key="5">
    <source>
        <dbReference type="ARBA" id="ARBA00023136"/>
    </source>
</evidence>
<dbReference type="KEGG" id="hsu:HLASF_0568"/>
<evidence type="ECO:0000256" key="8">
    <source>
        <dbReference type="HAMAP-Rule" id="MF_00454"/>
    </source>
</evidence>
<feature type="transmembrane region" description="Helical" evidence="8">
    <location>
        <begin position="100"/>
        <end position="121"/>
    </location>
</feature>
<evidence type="ECO:0000313" key="9">
    <source>
        <dbReference type="EMBL" id="AKH97065.1"/>
    </source>
</evidence>
<evidence type="ECO:0000256" key="2">
    <source>
        <dbReference type="ARBA" id="ARBA00022475"/>
    </source>
</evidence>
<comment type="catalytic activity">
    <reaction evidence="7">
        <text>fluoride(in) = fluoride(out)</text>
        <dbReference type="Rhea" id="RHEA:76159"/>
        <dbReference type="ChEBI" id="CHEBI:17051"/>
    </reaction>
    <physiologicalReaction direction="left-to-right" evidence="7">
        <dbReference type="Rhea" id="RHEA:76160"/>
    </physiologicalReaction>
</comment>
<feature type="transmembrane region" description="Helical" evidence="8">
    <location>
        <begin position="70"/>
        <end position="88"/>
    </location>
</feature>
<dbReference type="EMBL" id="CP008874">
    <property type="protein sequence ID" value="AKH97065.1"/>
    <property type="molecule type" value="Genomic_DNA"/>
</dbReference>
<keyword evidence="2 8" id="KW-1003">Cell membrane</keyword>
<keyword evidence="10" id="KW-1185">Reference proteome</keyword>
<name>A0A0F7PA50_9EURY</name>
<keyword evidence="8" id="KW-0407">Ion channel</keyword>
<accession>A0A0F7PA50</accession>
<feature type="transmembrane region" description="Helical" evidence="8">
    <location>
        <begin position="12"/>
        <end position="30"/>
    </location>
</feature>
<comment type="similarity">
    <text evidence="6 8">Belongs to the fluoride channel Fluc/FEX (TC 1.A.43) family.</text>
</comment>
<comment type="caution">
    <text evidence="8">Lacks conserved residue(s) required for the propagation of feature annotation.</text>
</comment>
<keyword evidence="8" id="KW-0406">Ion transport</keyword>
<evidence type="ECO:0000256" key="4">
    <source>
        <dbReference type="ARBA" id="ARBA00022989"/>
    </source>
</evidence>
<evidence type="ECO:0000256" key="6">
    <source>
        <dbReference type="ARBA" id="ARBA00035120"/>
    </source>
</evidence>
<gene>
    <name evidence="9" type="primary">crcB1</name>
    <name evidence="8" type="synonym">crcB</name>
    <name evidence="8" type="synonym">fluC</name>
    <name evidence="9" type="ORF">HLASF_0568</name>
</gene>
<dbReference type="GeneID" id="25158763"/>
<keyword evidence="4 8" id="KW-1133">Transmembrane helix</keyword>
<dbReference type="AlphaFoldDB" id="A0A0F7PA50"/>
<evidence type="ECO:0000256" key="3">
    <source>
        <dbReference type="ARBA" id="ARBA00022692"/>
    </source>
</evidence>
<keyword evidence="5 8" id="KW-0472">Membrane</keyword>
<dbReference type="PATRIC" id="fig|1604004.4.peg.597"/>